<dbReference type="OrthoDB" id="1225832at2759"/>
<name>A0A803LU24_CHEQI</name>
<evidence type="ECO:0000256" key="1">
    <source>
        <dbReference type="SAM" id="MobiDB-lite"/>
    </source>
</evidence>
<organism evidence="2 3">
    <name type="scientific">Chenopodium quinoa</name>
    <name type="common">Quinoa</name>
    <dbReference type="NCBI Taxonomy" id="63459"/>
    <lineage>
        <taxon>Eukaryota</taxon>
        <taxon>Viridiplantae</taxon>
        <taxon>Streptophyta</taxon>
        <taxon>Embryophyta</taxon>
        <taxon>Tracheophyta</taxon>
        <taxon>Spermatophyta</taxon>
        <taxon>Magnoliopsida</taxon>
        <taxon>eudicotyledons</taxon>
        <taxon>Gunneridae</taxon>
        <taxon>Pentapetalae</taxon>
        <taxon>Caryophyllales</taxon>
        <taxon>Chenopodiaceae</taxon>
        <taxon>Chenopodioideae</taxon>
        <taxon>Atripliceae</taxon>
        <taxon>Chenopodium</taxon>
    </lineage>
</organism>
<sequence>MDGNLRKSLSSNSMPSLNSRLDHLDSTIKYLEGRKCSSARWTNDGAGLGAVNRDCIPIDLAVKEAQSKGSILDRITSLEERLIQVCSLIESEAGLSPSKYSQEETSPRISRKGFSNSFSRFRLPRRSNNKQPISPTCMDELPITEEKEHNAKTKQDKKSKGDKSSPKQKKLVPSSLLHLRLLGCS</sequence>
<evidence type="ECO:0000313" key="3">
    <source>
        <dbReference type="Proteomes" id="UP000596660"/>
    </source>
</evidence>
<dbReference type="AlphaFoldDB" id="A0A803LU24"/>
<evidence type="ECO:0000313" key="2">
    <source>
        <dbReference type="EnsemblPlants" id="AUR62018718-RA:cds"/>
    </source>
</evidence>
<keyword evidence="3" id="KW-1185">Reference proteome</keyword>
<gene>
    <name evidence="2" type="primary">LOC110729993</name>
</gene>
<dbReference type="PANTHER" id="PTHR34190">
    <property type="entry name" value="EXPRESSED PROTEIN"/>
    <property type="match status" value="1"/>
</dbReference>
<dbReference type="RefSeq" id="XP_021765470.1">
    <property type="nucleotide sequence ID" value="XM_021909778.1"/>
</dbReference>
<dbReference type="KEGG" id="cqi:110729993"/>
<reference evidence="2" key="1">
    <citation type="journal article" date="2017" name="Nature">
        <title>The genome of Chenopodium quinoa.</title>
        <authorList>
            <person name="Jarvis D.E."/>
            <person name="Ho Y.S."/>
            <person name="Lightfoot D.J."/>
            <person name="Schmoeckel S.M."/>
            <person name="Li B."/>
            <person name="Borm T.J.A."/>
            <person name="Ohyanagi H."/>
            <person name="Mineta K."/>
            <person name="Michell C.T."/>
            <person name="Saber N."/>
            <person name="Kharbatia N.M."/>
            <person name="Rupper R.R."/>
            <person name="Sharp A.R."/>
            <person name="Dally N."/>
            <person name="Boughton B.A."/>
            <person name="Woo Y.H."/>
            <person name="Gao G."/>
            <person name="Schijlen E.G.W.M."/>
            <person name="Guo X."/>
            <person name="Momin A.A."/>
            <person name="Negrao S."/>
            <person name="Al-Babili S."/>
            <person name="Gehring C."/>
            <person name="Roessner U."/>
            <person name="Jung C."/>
            <person name="Murphy K."/>
            <person name="Arold S.T."/>
            <person name="Gojobori T."/>
            <person name="van der Linden C.G."/>
            <person name="van Loo E.N."/>
            <person name="Jellen E.N."/>
            <person name="Maughan P.J."/>
            <person name="Tester M."/>
        </authorList>
    </citation>
    <scope>NUCLEOTIDE SEQUENCE [LARGE SCALE GENOMIC DNA]</scope>
    <source>
        <strain evidence="2">cv. PI 614886</strain>
    </source>
</reference>
<accession>A0A803LU24</accession>
<dbReference type="Proteomes" id="UP000596660">
    <property type="component" value="Unplaced"/>
</dbReference>
<protein>
    <submittedName>
        <fullName evidence="2">Uncharacterized protein</fullName>
    </submittedName>
</protein>
<proteinExistence type="predicted"/>
<reference evidence="2" key="2">
    <citation type="submission" date="2021-03" db="UniProtKB">
        <authorList>
            <consortium name="EnsemblPlants"/>
        </authorList>
    </citation>
    <scope>IDENTIFICATION</scope>
</reference>
<dbReference type="EnsemblPlants" id="AUR62018718-RA">
    <property type="protein sequence ID" value="AUR62018718-RA:cds"/>
    <property type="gene ID" value="AUR62018718"/>
</dbReference>
<dbReference type="GeneID" id="110729993"/>
<dbReference type="OMA" id="HDTHETE"/>
<feature type="region of interest" description="Disordered" evidence="1">
    <location>
        <begin position="120"/>
        <end position="174"/>
    </location>
</feature>
<dbReference type="PANTHER" id="PTHR34190:SF3">
    <property type="entry name" value="MICROSPORE-SPECIFIC PROMOTER 2"/>
    <property type="match status" value="1"/>
</dbReference>
<dbReference type="Gramene" id="AUR62018718-RA">
    <property type="protein sequence ID" value="AUR62018718-RA:cds"/>
    <property type="gene ID" value="AUR62018718"/>
</dbReference>
<feature type="compositionally biased region" description="Basic and acidic residues" evidence="1">
    <location>
        <begin position="144"/>
        <end position="165"/>
    </location>
</feature>
<dbReference type="SMR" id="A0A803LU24"/>